<dbReference type="AlphaFoldDB" id="A0A1M7LGK3"/>
<dbReference type="Pfam" id="PF13489">
    <property type="entry name" value="Methyltransf_23"/>
    <property type="match status" value="1"/>
</dbReference>
<dbReference type="GO" id="GO:0010420">
    <property type="term" value="F:polyprenyldihydroxybenzoate methyltransferase activity"/>
    <property type="evidence" value="ECO:0007669"/>
    <property type="project" value="TreeGrafter"/>
</dbReference>
<reference evidence="1 2" key="1">
    <citation type="submission" date="2016-11" db="EMBL/GenBank/DDBJ databases">
        <authorList>
            <person name="Jaros S."/>
            <person name="Januszkiewicz K."/>
            <person name="Wedrychowicz H."/>
        </authorList>
    </citation>
    <scope>NUCLEOTIDE SEQUENCE [LARGE SCALE GENOMIC DNA]</scope>
    <source>
        <strain evidence="1 2">CGMCC 1.10681</strain>
    </source>
</reference>
<protein>
    <submittedName>
        <fullName evidence="1">Methyltransferase domain-containing protein</fullName>
    </submittedName>
</protein>
<dbReference type="Gene3D" id="3.40.50.150">
    <property type="entry name" value="Vaccinia Virus protein VP39"/>
    <property type="match status" value="1"/>
</dbReference>
<keyword evidence="2" id="KW-1185">Reference proteome</keyword>
<evidence type="ECO:0000313" key="1">
    <source>
        <dbReference type="EMBL" id="SHM77115.1"/>
    </source>
</evidence>
<dbReference type="PANTHER" id="PTHR43464:SF23">
    <property type="entry name" value="JUVENILE HORMONE ACID O-METHYLTRANSFERASE"/>
    <property type="match status" value="1"/>
</dbReference>
<dbReference type="PANTHER" id="PTHR43464">
    <property type="entry name" value="METHYLTRANSFERASE"/>
    <property type="match status" value="1"/>
</dbReference>
<dbReference type="CDD" id="cd02440">
    <property type="entry name" value="AdoMet_MTases"/>
    <property type="match status" value="1"/>
</dbReference>
<dbReference type="GO" id="GO:0032259">
    <property type="term" value="P:methylation"/>
    <property type="evidence" value="ECO:0007669"/>
    <property type="project" value="UniProtKB-KW"/>
</dbReference>
<dbReference type="SUPFAM" id="SSF53335">
    <property type="entry name" value="S-adenosyl-L-methionine-dependent methyltransferases"/>
    <property type="match status" value="1"/>
</dbReference>
<keyword evidence="1" id="KW-0489">Methyltransferase</keyword>
<sequence>MSDMLYDVWWQDTSNGEQSMEEDHLKGWQQTIDEMEEHSLEGKVILDFGCNQGGFLRHLYNYSPYKKAVGIDLARESIKVANQRKGDLPITYEATAQVESYGQAFDLAFSTSVIYLMEDLYAHARQIKDVMKPGGIYYATFSDQSKNPSLNYMKAQIDRFGTTPMQLHTLDDIAKAFISEGFTVEIKRVKPKQFINVNRNSEFYQSVSDRMMSEYESSYLLRFIAPKKGENR</sequence>
<organism evidence="1 2">
    <name type="scientific">Gracilibacillus kekensis</name>
    <dbReference type="NCBI Taxonomy" id="1027249"/>
    <lineage>
        <taxon>Bacteria</taxon>
        <taxon>Bacillati</taxon>
        <taxon>Bacillota</taxon>
        <taxon>Bacilli</taxon>
        <taxon>Bacillales</taxon>
        <taxon>Bacillaceae</taxon>
        <taxon>Gracilibacillus</taxon>
    </lineage>
</organism>
<dbReference type="InterPro" id="IPR029063">
    <property type="entry name" value="SAM-dependent_MTases_sf"/>
</dbReference>
<dbReference type="STRING" id="1027249.SAMN05216179_1066"/>
<keyword evidence="1" id="KW-0808">Transferase</keyword>
<name>A0A1M7LGK3_9BACI</name>
<accession>A0A1M7LGK3</accession>
<proteinExistence type="predicted"/>
<evidence type="ECO:0000313" key="2">
    <source>
        <dbReference type="Proteomes" id="UP000184184"/>
    </source>
</evidence>
<gene>
    <name evidence="1" type="ORF">SAMN05216179_1066</name>
</gene>
<dbReference type="RefSeq" id="WP_073200287.1">
    <property type="nucleotide sequence ID" value="NZ_FRCZ01000001.1"/>
</dbReference>
<dbReference type="Proteomes" id="UP000184184">
    <property type="component" value="Unassembled WGS sequence"/>
</dbReference>
<dbReference type="EMBL" id="FRCZ01000001">
    <property type="protein sequence ID" value="SHM77115.1"/>
    <property type="molecule type" value="Genomic_DNA"/>
</dbReference>
<dbReference type="OrthoDB" id="146133at2"/>